<proteinExistence type="inferred from homology"/>
<evidence type="ECO:0000256" key="5">
    <source>
        <dbReference type="ARBA" id="ARBA00022970"/>
    </source>
</evidence>
<dbReference type="GO" id="GO:0006865">
    <property type="term" value="P:amino acid transport"/>
    <property type="evidence" value="ECO:0007669"/>
    <property type="project" value="UniProtKB-KW"/>
</dbReference>
<evidence type="ECO:0000256" key="7">
    <source>
        <dbReference type="ARBA" id="ARBA00023136"/>
    </source>
</evidence>
<dbReference type="EMBL" id="JAKNHJ010000007">
    <property type="protein sequence ID" value="MCG4617775.1"/>
    <property type="molecule type" value="Genomic_DNA"/>
</dbReference>
<dbReference type="InterPro" id="IPR010065">
    <property type="entry name" value="AA_ABC_transptr_permease_3TM"/>
</dbReference>
<evidence type="ECO:0000259" key="10">
    <source>
        <dbReference type="PROSITE" id="PS50928"/>
    </source>
</evidence>
<evidence type="ECO:0000313" key="11">
    <source>
        <dbReference type="EMBL" id="MCG4617775.1"/>
    </source>
</evidence>
<gene>
    <name evidence="11" type="ORF">L0M99_04615</name>
</gene>
<keyword evidence="3" id="KW-1003">Cell membrane</keyword>
<dbReference type="AlphaFoldDB" id="A0AAJ1BBC3"/>
<keyword evidence="6 8" id="KW-1133">Transmembrane helix</keyword>
<dbReference type="Pfam" id="PF00528">
    <property type="entry name" value="BPD_transp_1"/>
    <property type="match status" value="1"/>
</dbReference>
<keyword evidence="4 8" id="KW-0812">Transmembrane</keyword>
<feature type="region of interest" description="Disordered" evidence="9">
    <location>
        <begin position="286"/>
        <end position="318"/>
    </location>
</feature>
<name>A0AAJ1BBC3_9ACTO</name>
<dbReference type="RefSeq" id="WP_024059868.1">
    <property type="nucleotide sequence ID" value="NZ_JAGZVZ010000002.1"/>
</dbReference>
<feature type="transmembrane region" description="Helical" evidence="8">
    <location>
        <begin position="64"/>
        <end position="89"/>
    </location>
</feature>
<dbReference type="InterPro" id="IPR043429">
    <property type="entry name" value="ArtM/GltK/GlnP/TcyL/YhdX-like"/>
</dbReference>
<evidence type="ECO:0000256" key="4">
    <source>
        <dbReference type="ARBA" id="ARBA00022692"/>
    </source>
</evidence>
<dbReference type="NCBIfam" id="TIGR01726">
    <property type="entry name" value="HEQRo_perm_3TM"/>
    <property type="match status" value="1"/>
</dbReference>
<accession>A0AAJ1BBC3</accession>
<dbReference type="PROSITE" id="PS50928">
    <property type="entry name" value="ABC_TM1"/>
    <property type="match status" value="1"/>
</dbReference>
<evidence type="ECO:0000256" key="1">
    <source>
        <dbReference type="ARBA" id="ARBA00004651"/>
    </source>
</evidence>
<reference evidence="11" key="1">
    <citation type="submission" date="2022-01" db="EMBL/GenBank/DDBJ databases">
        <title>Collection of gut derived symbiotic bacterial strains cultured from healthy donors.</title>
        <authorList>
            <person name="Lin H."/>
            <person name="Kohout C."/>
            <person name="Waligurski E."/>
            <person name="Pamer E.G."/>
        </authorList>
    </citation>
    <scope>NUCLEOTIDE SEQUENCE</scope>
    <source>
        <strain evidence="11">DFI.7.46</strain>
    </source>
</reference>
<evidence type="ECO:0000256" key="9">
    <source>
        <dbReference type="SAM" id="MobiDB-lite"/>
    </source>
</evidence>
<feature type="transmembrane region" description="Helical" evidence="8">
    <location>
        <begin position="247"/>
        <end position="271"/>
    </location>
</feature>
<dbReference type="SUPFAM" id="SSF161098">
    <property type="entry name" value="MetI-like"/>
    <property type="match status" value="1"/>
</dbReference>
<keyword evidence="7 8" id="KW-0472">Membrane</keyword>
<keyword evidence="5" id="KW-0029">Amino-acid transport</keyword>
<comment type="similarity">
    <text evidence="8">Belongs to the binding-protein-dependent transport system permease family.</text>
</comment>
<dbReference type="Gene3D" id="1.10.3720.10">
    <property type="entry name" value="MetI-like"/>
    <property type="match status" value="1"/>
</dbReference>
<feature type="transmembrane region" description="Helical" evidence="8">
    <location>
        <begin position="101"/>
        <end position="123"/>
    </location>
</feature>
<evidence type="ECO:0000256" key="8">
    <source>
        <dbReference type="RuleBase" id="RU363032"/>
    </source>
</evidence>
<evidence type="ECO:0000256" key="3">
    <source>
        <dbReference type="ARBA" id="ARBA00022475"/>
    </source>
</evidence>
<dbReference type="PANTHER" id="PTHR30614">
    <property type="entry name" value="MEMBRANE COMPONENT OF AMINO ACID ABC TRANSPORTER"/>
    <property type="match status" value="1"/>
</dbReference>
<comment type="subcellular location">
    <subcellularLocation>
        <location evidence="1 8">Cell membrane</location>
        <topology evidence="1 8">Multi-pass membrane protein</topology>
    </subcellularLocation>
</comment>
<dbReference type="Proteomes" id="UP001200537">
    <property type="component" value="Unassembled WGS sequence"/>
</dbReference>
<protein>
    <submittedName>
        <fullName evidence="11">Amino acid ABC transporter permease</fullName>
    </submittedName>
</protein>
<dbReference type="PANTHER" id="PTHR30614:SF0">
    <property type="entry name" value="L-CYSTINE TRANSPORT SYSTEM PERMEASE PROTEIN TCYL"/>
    <property type="match status" value="1"/>
</dbReference>
<comment type="caution">
    <text evidence="11">The sequence shown here is derived from an EMBL/GenBank/DDBJ whole genome shotgun (WGS) entry which is preliminary data.</text>
</comment>
<keyword evidence="2 8" id="KW-0813">Transport</keyword>
<sequence length="318" mass="35123">MNSQKLKDGAMLTRPRPVFSPGRLVSAVVVLILAAMLVHGLVSNEKFRWDQVATYIFHPTVLRGIMWTLILTVVSMLIGVILAVTMAIMRQSPNPIMKGVSWTYIWFFRGTPIYTQLLFWGMLPTLYSTLSLGVPFGPELLTFDTNTVISPAVAAILGLGLNEGAYLAEIVRSGLNAVDSGQEEAARALGMRRSQILRRIILPQAMRVIIPPTGNETISMLKTTSLVLAVPFTLEITFATQTIGQRLFLPIPLLLVAAIWYLTITSILMVIQSHIESYFGRGFDERTGGDKKSAGSRKMRAMTESGTTKDDPFLEYTP</sequence>
<evidence type="ECO:0000256" key="6">
    <source>
        <dbReference type="ARBA" id="ARBA00022989"/>
    </source>
</evidence>
<organism evidence="11 12">
    <name type="scientific">Varibaculum cambriense</name>
    <dbReference type="NCBI Taxonomy" id="184870"/>
    <lineage>
        <taxon>Bacteria</taxon>
        <taxon>Bacillati</taxon>
        <taxon>Actinomycetota</taxon>
        <taxon>Actinomycetes</taxon>
        <taxon>Actinomycetales</taxon>
        <taxon>Actinomycetaceae</taxon>
        <taxon>Varibaculum</taxon>
    </lineage>
</organism>
<dbReference type="GO" id="GO:0022857">
    <property type="term" value="F:transmembrane transporter activity"/>
    <property type="evidence" value="ECO:0007669"/>
    <property type="project" value="InterPro"/>
</dbReference>
<evidence type="ECO:0000256" key="2">
    <source>
        <dbReference type="ARBA" id="ARBA00022448"/>
    </source>
</evidence>
<dbReference type="InterPro" id="IPR035906">
    <property type="entry name" value="MetI-like_sf"/>
</dbReference>
<feature type="domain" description="ABC transmembrane type-1" evidence="10">
    <location>
        <begin position="65"/>
        <end position="272"/>
    </location>
</feature>
<evidence type="ECO:0000313" key="12">
    <source>
        <dbReference type="Proteomes" id="UP001200537"/>
    </source>
</evidence>
<dbReference type="GO" id="GO:0043190">
    <property type="term" value="C:ATP-binding cassette (ABC) transporter complex"/>
    <property type="evidence" value="ECO:0007669"/>
    <property type="project" value="InterPro"/>
</dbReference>
<dbReference type="CDD" id="cd06261">
    <property type="entry name" value="TM_PBP2"/>
    <property type="match status" value="1"/>
</dbReference>
<dbReference type="InterPro" id="IPR000515">
    <property type="entry name" value="MetI-like"/>
</dbReference>